<dbReference type="EMBL" id="HBUF01026293">
    <property type="protein sequence ID" value="CAG6613019.1"/>
    <property type="molecule type" value="Transcribed_RNA"/>
</dbReference>
<dbReference type="EMBL" id="HBUF01630389">
    <property type="protein sequence ID" value="CAG6783086.1"/>
    <property type="molecule type" value="Transcribed_RNA"/>
</dbReference>
<dbReference type="EMBL" id="HBUF01380287">
    <property type="protein sequence ID" value="CAG6729976.1"/>
    <property type="molecule type" value="Transcribed_RNA"/>
</dbReference>
<dbReference type="EMBL" id="HBUF01026294">
    <property type="protein sequence ID" value="CAG6613020.1"/>
    <property type="molecule type" value="Transcribed_RNA"/>
</dbReference>
<dbReference type="EMBL" id="HBUF01188531">
    <property type="protein sequence ID" value="CAG6657480.1"/>
    <property type="molecule type" value="Transcribed_RNA"/>
</dbReference>
<dbReference type="EMBL" id="HBUF01630391">
    <property type="protein sequence ID" value="CAG6783088.1"/>
    <property type="molecule type" value="Transcribed_RNA"/>
</dbReference>
<reference evidence="1" key="1">
    <citation type="submission" date="2021-05" db="EMBL/GenBank/DDBJ databases">
        <authorList>
            <person name="Alioto T."/>
            <person name="Alioto T."/>
            <person name="Gomez Garrido J."/>
        </authorList>
    </citation>
    <scope>NUCLEOTIDE SEQUENCE</scope>
</reference>
<accession>A0A8D8LQL4</accession>
<dbReference type="EMBL" id="HBUF01188532">
    <property type="protein sequence ID" value="CAG6657481.1"/>
    <property type="molecule type" value="Transcribed_RNA"/>
</dbReference>
<dbReference type="EMBL" id="HBUF01026291">
    <property type="protein sequence ID" value="CAG6613017.1"/>
    <property type="molecule type" value="Transcribed_RNA"/>
</dbReference>
<dbReference type="EMBL" id="HBUF01380289">
    <property type="protein sequence ID" value="CAG6729978.1"/>
    <property type="molecule type" value="Transcribed_RNA"/>
</dbReference>
<evidence type="ECO:0000313" key="1">
    <source>
        <dbReference type="EMBL" id="CAG6613018.1"/>
    </source>
</evidence>
<dbReference type="EMBL" id="HBUF01630392">
    <property type="protein sequence ID" value="CAG6783089.1"/>
    <property type="molecule type" value="Transcribed_RNA"/>
</dbReference>
<dbReference type="EMBL" id="HBUF01630390">
    <property type="protein sequence ID" value="CAG6783087.1"/>
    <property type="molecule type" value="Transcribed_RNA"/>
</dbReference>
<protein>
    <submittedName>
        <fullName evidence="1">Uncharacterized protein</fullName>
    </submittedName>
</protein>
<dbReference type="AlphaFoldDB" id="A0A8D8LQL4"/>
<name>A0A8D8LQL4_9HEMI</name>
<dbReference type="EMBL" id="HBUF01188530">
    <property type="protein sequence ID" value="CAG6657479.1"/>
    <property type="molecule type" value="Transcribed_RNA"/>
</dbReference>
<dbReference type="EMBL" id="HBUF01380286">
    <property type="protein sequence ID" value="CAG6729975.1"/>
    <property type="molecule type" value="Transcribed_RNA"/>
</dbReference>
<dbReference type="EMBL" id="HBUF01380288">
    <property type="protein sequence ID" value="CAG6729977.1"/>
    <property type="molecule type" value="Transcribed_RNA"/>
</dbReference>
<dbReference type="EMBL" id="HBUF01026292">
    <property type="protein sequence ID" value="CAG6613018.1"/>
    <property type="molecule type" value="Transcribed_RNA"/>
</dbReference>
<organism evidence="1">
    <name type="scientific">Cacopsylla melanoneura</name>
    <dbReference type="NCBI Taxonomy" id="428564"/>
    <lineage>
        <taxon>Eukaryota</taxon>
        <taxon>Metazoa</taxon>
        <taxon>Ecdysozoa</taxon>
        <taxon>Arthropoda</taxon>
        <taxon>Hexapoda</taxon>
        <taxon>Insecta</taxon>
        <taxon>Pterygota</taxon>
        <taxon>Neoptera</taxon>
        <taxon>Paraneoptera</taxon>
        <taxon>Hemiptera</taxon>
        <taxon>Sternorrhyncha</taxon>
        <taxon>Psylloidea</taxon>
        <taxon>Psyllidae</taxon>
        <taxon>Psyllinae</taxon>
        <taxon>Cacopsylla</taxon>
    </lineage>
</organism>
<dbReference type="EMBL" id="HBUF01630388">
    <property type="protein sequence ID" value="CAG6783085.1"/>
    <property type="molecule type" value="Transcribed_RNA"/>
</dbReference>
<sequence>MFEYLSSSLDRVVPRLLILCRELFKFEQEDEVEAGSSGSFSRAVFVRHRLSCLSLKYPLELECARGFNCLSVVEVVLRNRPNLGLEVTVEVLVLGLYWRGSID</sequence>
<dbReference type="EMBL" id="HBUF01026295">
    <property type="protein sequence ID" value="CAG6613021.1"/>
    <property type="molecule type" value="Transcribed_RNA"/>
</dbReference>
<dbReference type="EMBL" id="HBUF01188529">
    <property type="protein sequence ID" value="CAG6657478.1"/>
    <property type="molecule type" value="Transcribed_RNA"/>
</dbReference>
<proteinExistence type="predicted"/>